<dbReference type="AlphaFoldDB" id="A0A4R6UUR3"/>
<dbReference type="Pfam" id="PF02826">
    <property type="entry name" value="2-Hacid_dh_C"/>
    <property type="match status" value="1"/>
</dbReference>
<comment type="catalytic activity">
    <reaction evidence="13">
        <text>(2R)-3-phosphoglycerate + NAD(+) = 3-phosphooxypyruvate + NADH + H(+)</text>
        <dbReference type="Rhea" id="RHEA:12641"/>
        <dbReference type="ChEBI" id="CHEBI:15378"/>
        <dbReference type="ChEBI" id="CHEBI:18110"/>
        <dbReference type="ChEBI" id="CHEBI:57540"/>
        <dbReference type="ChEBI" id="CHEBI:57945"/>
        <dbReference type="ChEBI" id="CHEBI:58272"/>
        <dbReference type="EC" id="1.1.1.95"/>
    </reaction>
</comment>
<dbReference type="SUPFAM" id="SSF55021">
    <property type="entry name" value="ACT-like"/>
    <property type="match status" value="1"/>
</dbReference>
<evidence type="ECO:0000313" key="17">
    <source>
        <dbReference type="Proteomes" id="UP000295375"/>
    </source>
</evidence>
<evidence type="ECO:0000259" key="15">
    <source>
        <dbReference type="PROSITE" id="PS51671"/>
    </source>
</evidence>
<protein>
    <recommendedName>
        <fullName evidence="6">D-3-phosphoglycerate dehydrogenase</fullName>
        <ecNumber evidence="4">1.1.1.399</ecNumber>
        <ecNumber evidence="5">1.1.1.95</ecNumber>
    </recommendedName>
    <alternativeName>
        <fullName evidence="11">2-oxoglutarate reductase</fullName>
    </alternativeName>
</protein>
<dbReference type="InterPro" id="IPR006140">
    <property type="entry name" value="D-isomer_DH_NAD-bd"/>
</dbReference>
<dbReference type="InterPro" id="IPR045865">
    <property type="entry name" value="ACT-like_dom_sf"/>
</dbReference>
<name>A0A4R6UUR3_9GAMM</name>
<keyword evidence="8 14" id="KW-0560">Oxidoreductase</keyword>
<evidence type="ECO:0000256" key="8">
    <source>
        <dbReference type="ARBA" id="ARBA00023002"/>
    </source>
</evidence>
<dbReference type="GO" id="GO:0006564">
    <property type="term" value="P:L-serine biosynthetic process"/>
    <property type="evidence" value="ECO:0007669"/>
    <property type="project" value="UniProtKB-KW"/>
</dbReference>
<keyword evidence="17" id="KW-1185">Reference proteome</keyword>
<dbReference type="InterPro" id="IPR036291">
    <property type="entry name" value="NAD(P)-bd_dom_sf"/>
</dbReference>
<gene>
    <name evidence="16" type="ORF">EV696_10599</name>
</gene>
<dbReference type="PANTHER" id="PTHR43761">
    <property type="entry name" value="D-ISOMER SPECIFIC 2-HYDROXYACID DEHYDROGENASE FAMILY PROTEIN (AFU_ORTHOLOGUE AFUA_1G13630)"/>
    <property type="match status" value="1"/>
</dbReference>
<evidence type="ECO:0000313" key="16">
    <source>
        <dbReference type="EMBL" id="TDQ49125.1"/>
    </source>
</evidence>
<keyword evidence="9" id="KW-0520">NAD</keyword>
<dbReference type="PROSITE" id="PS00065">
    <property type="entry name" value="D_2_HYDROXYACID_DH_1"/>
    <property type="match status" value="1"/>
</dbReference>
<evidence type="ECO:0000256" key="11">
    <source>
        <dbReference type="ARBA" id="ARBA00030455"/>
    </source>
</evidence>
<feature type="domain" description="ACT" evidence="15">
    <location>
        <begin position="341"/>
        <end position="410"/>
    </location>
</feature>
<accession>A0A4R6UUR3</accession>
<keyword evidence="10" id="KW-0718">Serine biosynthesis</keyword>
<proteinExistence type="inferred from homology"/>
<dbReference type="CDD" id="cd04901">
    <property type="entry name" value="ACT_3PGDH"/>
    <property type="match status" value="1"/>
</dbReference>
<dbReference type="FunFam" id="3.40.50.720:FF:000041">
    <property type="entry name" value="D-3-phosphoglycerate dehydrogenase"/>
    <property type="match status" value="1"/>
</dbReference>
<evidence type="ECO:0000256" key="6">
    <source>
        <dbReference type="ARBA" id="ARBA00021582"/>
    </source>
</evidence>
<dbReference type="SUPFAM" id="SSF51735">
    <property type="entry name" value="NAD(P)-binding Rossmann-fold domains"/>
    <property type="match status" value="1"/>
</dbReference>
<sequence length="410" mass="44472">MSSRQSLGKERIRFLLLEGIHPRAVDYLKSDGYTNIAYFEKSLPPDQLGQELSQAHFIGIRSNTKLTADLLAKAPKLAAVGCFCIGTNQVDLDAAQQLGVPVFNAPFANTRSVAELVLGEIILLLRRIPEKNAATHRGEWLKAAEGSFEARGKTLGIIGYGHIGTQLGILAENLGMRVQFYDIENKLSLGNANAVNSLQELLATSDVVTLHVPETAQTKNMIGEAQLSTMKKGALLINASRGTVVDIDALYNVLKSGHLAGAAIDVFPKEPKSNKEEFVSPLREFDNVILTPHIGGSTQEAQAAIGIEVIEKLVKYSNNGSTLSAVNFPEVSLPEHAGKHRILHIHKNEPGILRQVNSVFSDMGVNISAQYLQTNANIGYVVIDIDSESSDAAFEKLKAIQGTIRARLLY</sequence>
<evidence type="ECO:0000256" key="9">
    <source>
        <dbReference type="ARBA" id="ARBA00023027"/>
    </source>
</evidence>
<dbReference type="Gene3D" id="3.40.50.720">
    <property type="entry name" value="NAD(P)-binding Rossmann-like Domain"/>
    <property type="match status" value="2"/>
</dbReference>
<evidence type="ECO:0000256" key="5">
    <source>
        <dbReference type="ARBA" id="ARBA00013143"/>
    </source>
</evidence>
<dbReference type="GO" id="GO:0004617">
    <property type="term" value="F:phosphoglycerate dehydrogenase activity"/>
    <property type="evidence" value="ECO:0007669"/>
    <property type="project" value="UniProtKB-EC"/>
</dbReference>
<evidence type="ECO:0000256" key="13">
    <source>
        <dbReference type="ARBA" id="ARBA00048731"/>
    </source>
</evidence>
<organism evidence="16 17">
    <name type="scientific">Permianibacter aggregans</name>
    <dbReference type="NCBI Taxonomy" id="1510150"/>
    <lineage>
        <taxon>Bacteria</taxon>
        <taxon>Pseudomonadati</taxon>
        <taxon>Pseudomonadota</taxon>
        <taxon>Gammaproteobacteria</taxon>
        <taxon>Pseudomonadales</taxon>
        <taxon>Pseudomonadaceae</taxon>
        <taxon>Permianibacter</taxon>
    </lineage>
</organism>
<evidence type="ECO:0000256" key="12">
    <source>
        <dbReference type="ARBA" id="ARBA00048126"/>
    </source>
</evidence>
<dbReference type="Pfam" id="PF22629">
    <property type="entry name" value="ACT_AHAS_ss"/>
    <property type="match status" value="1"/>
</dbReference>
<dbReference type="RefSeq" id="WP_232475405.1">
    <property type="nucleotide sequence ID" value="NZ_CP037953.1"/>
</dbReference>
<dbReference type="PROSITE" id="PS00671">
    <property type="entry name" value="D_2_HYDROXYACID_DH_3"/>
    <property type="match status" value="1"/>
</dbReference>
<dbReference type="PROSITE" id="PS51671">
    <property type="entry name" value="ACT"/>
    <property type="match status" value="1"/>
</dbReference>
<dbReference type="Proteomes" id="UP000295375">
    <property type="component" value="Unassembled WGS sequence"/>
</dbReference>
<dbReference type="InterPro" id="IPR002912">
    <property type="entry name" value="ACT_dom"/>
</dbReference>
<evidence type="ECO:0000256" key="10">
    <source>
        <dbReference type="ARBA" id="ARBA00023299"/>
    </source>
</evidence>
<comment type="pathway">
    <text evidence="2">Amino-acid biosynthesis; L-serine biosynthesis; L-serine from 3-phospho-D-glycerate: step 1/3.</text>
</comment>
<evidence type="ECO:0000256" key="4">
    <source>
        <dbReference type="ARBA" id="ARBA00013001"/>
    </source>
</evidence>
<comment type="catalytic activity">
    <reaction evidence="12">
        <text>(R)-2-hydroxyglutarate + NAD(+) = 2-oxoglutarate + NADH + H(+)</text>
        <dbReference type="Rhea" id="RHEA:49612"/>
        <dbReference type="ChEBI" id="CHEBI:15378"/>
        <dbReference type="ChEBI" id="CHEBI:15801"/>
        <dbReference type="ChEBI" id="CHEBI:16810"/>
        <dbReference type="ChEBI" id="CHEBI:57540"/>
        <dbReference type="ChEBI" id="CHEBI:57945"/>
        <dbReference type="EC" id="1.1.1.399"/>
    </reaction>
</comment>
<dbReference type="Gene3D" id="3.30.70.260">
    <property type="match status" value="1"/>
</dbReference>
<dbReference type="InterPro" id="IPR029752">
    <property type="entry name" value="D-isomer_DH_CS1"/>
</dbReference>
<reference evidence="16 17" key="1">
    <citation type="submission" date="2019-03" db="EMBL/GenBank/DDBJ databases">
        <title>Genomic Encyclopedia of Type Strains, Phase IV (KMG-IV): sequencing the most valuable type-strain genomes for metagenomic binning, comparative biology and taxonomic classification.</title>
        <authorList>
            <person name="Goeker M."/>
        </authorList>
    </citation>
    <scope>NUCLEOTIDE SEQUENCE [LARGE SCALE GENOMIC DNA]</scope>
    <source>
        <strain evidence="16 17">DSM 103792</strain>
    </source>
</reference>
<dbReference type="EC" id="1.1.1.95" evidence="5"/>
<evidence type="ECO:0000256" key="7">
    <source>
        <dbReference type="ARBA" id="ARBA00022605"/>
    </source>
</evidence>
<evidence type="ECO:0000256" key="1">
    <source>
        <dbReference type="ARBA" id="ARBA00003800"/>
    </source>
</evidence>
<evidence type="ECO:0000256" key="2">
    <source>
        <dbReference type="ARBA" id="ARBA00005216"/>
    </source>
</evidence>
<dbReference type="InterPro" id="IPR006139">
    <property type="entry name" value="D-isomer_2_OHA_DH_cat_dom"/>
</dbReference>
<comment type="function">
    <text evidence="1">Catalyzes the reversible oxidation of 3-phospho-D-glycerate to 3-phosphonooxypyruvate, the first step of the phosphorylated L-serine biosynthesis pathway. Also catalyzes the reversible oxidation of 2-hydroxyglutarate to 2-oxoglutarate.</text>
</comment>
<dbReference type="UniPathway" id="UPA00135">
    <property type="reaction ID" value="UER00196"/>
</dbReference>
<keyword evidence="7" id="KW-0028">Amino-acid biosynthesis</keyword>
<comment type="similarity">
    <text evidence="3 14">Belongs to the D-isomer specific 2-hydroxyacid dehydrogenase family.</text>
</comment>
<dbReference type="PROSITE" id="PS00670">
    <property type="entry name" value="D_2_HYDROXYACID_DH_2"/>
    <property type="match status" value="1"/>
</dbReference>
<comment type="caution">
    <text evidence="16">The sequence shown here is derived from an EMBL/GenBank/DDBJ whole genome shotgun (WGS) entry which is preliminary data.</text>
</comment>
<dbReference type="EC" id="1.1.1.399" evidence="4"/>
<evidence type="ECO:0000256" key="3">
    <source>
        <dbReference type="ARBA" id="ARBA00005854"/>
    </source>
</evidence>
<dbReference type="InterPro" id="IPR054480">
    <property type="entry name" value="AHAS_small-like_ACT"/>
</dbReference>
<dbReference type="SUPFAM" id="SSF52283">
    <property type="entry name" value="Formate/glycerate dehydrogenase catalytic domain-like"/>
    <property type="match status" value="1"/>
</dbReference>
<dbReference type="EMBL" id="SNYM01000005">
    <property type="protein sequence ID" value="TDQ49125.1"/>
    <property type="molecule type" value="Genomic_DNA"/>
</dbReference>
<dbReference type="GO" id="GO:0047545">
    <property type="term" value="F:(S)-2-hydroxyglutarate dehydrogenase activity"/>
    <property type="evidence" value="ECO:0007669"/>
    <property type="project" value="UniProtKB-ARBA"/>
</dbReference>
<dbReference type="InterPro" id="IPR050418">
    <property type="entry name" value="D-iso_2-hydroxyacid_DH_PdxB"/>
</dbReference>
<dbReference type="CDD" id="cd12176">
    <property type="entry name" value="PGDH_3"/>
    <property type="match status" value="1"/>
</dbReference>
<dbReference type="InterPro" id="IPR029753">
    <property type="entry name" value="D-isomer_DH_CS"/>
</dbReference>
<dbReference type="FunFam" id="3.30.70.260:FF:000007">
    <property type="entry name" value="D-3-phosphoglycerate dehydrogenase"/>
    <property type="match status" value="1"/>
</dbReference>
<evidence type="ECO:0000256" key="14">
    <source>
        <dbReference type="RuleBase" id="RU003719"/>
    </source>
</evidence>
<dbReference type="PANTHER" id="PTHR43761:SF1">
    <property type="entry name" value="D-ISOMER SPECIFIC 2-HYDROXYACID DEHYDROGENASE CATALYTIC DOMAIN-CONTAINING PROTEIN-RELATED"/>
    <property type="match status" value="1"/>
</dbReference>
<dbReference type="NCBIfam" id="NF008759">
    <property type="entry name" value="PRK11790.1"/>
    <property type="match status" value="1"/>
</dbReference>
<dbReference type="Pfam" id="PF00389">
    <property type="entry name" value="2-Hacid_dh"/>
    <property type="match status" value="1"/>
</dbReference>
<dbReference type="GO" id="GO:0051287">
    <property type="term" value="F:NAD binding"/>
    <property type="evidence" value="ECO:0007669"/>
    <property type="project" value="InterPro"/>
</dbReference>